<dbReference type="PROSITE" id="PS51891">
    <property type="entry name" value="CENP_V_GFA"/>
    <property type="match status" value="1"/>
</dbReference>
<feature type="domain" description="CENP-V/GFA" evidence="4">
    <location>
        <begin position="4"/>
        <end position="113"/>
    </location>
</feature>
<dbReference type="PANTHER" id="PTHR28620:SF1">
    <property type="entry name" value="CENP-V_GFA DOMAIN-CONTAINING PROTEIN"/>
    <property type="match status" value="1"/>
</dbReference>
<accession>A0ABT7E0W3</accession>
<evidence type="ECO:0000259" key="4">
    <source>
        <dbReference type="PROSITE" id="PS51891"/>
    </source>
</evidence>
<reference evidence="5" key="1">
    <citation type="submission" date="2023-03" db="EMBL/GenBank/DDBJ databases">
        <title>Chitinimonas shenzhenensis gen. nov., sp. nov., a novel member of family Burkholderiaceae isolated from activated sludge collected in Shen Zhen, China.</title>
        <authorList>
            <person name="Wang X."/>
        </authorList>
    </citation>
    <scope>NUCLEOTIDE SEQUENCE</scope>
    <source>
        <strain evidence="5">DQS-5</strain>
    </source>
</reference>
<evidence type="ECO:0000256" key="2">
    <source>
        <dbReference type="ARBA" id="ARBA00022723"/>
    </source>
</evidence>
<dbReference type="Proteomes" id="UP001172778">
    <property type="component" value="Unassembled WGS sequence"/>
</dbReference>
<keyword evidence="6" id="KW-1185">Reference proteome</keyword>
<sequence>MQEFTGSCHCGAIRFTFRAAAIDKGLRCNCSICRRKGALMSAFTVAAEDLAIDAANDALATYHFGTGKAHHHFCKHCGIYPFHQTMRKPGHYRINLGCVEGVDSCALPFEVYDGASL</sequence>
<dbReference type="Pfam" id="PF04828">
    <property type="entry name" value="GFA"/>
    <property type="match status" value="1"/>
</dbReference>
<evidence type="ECO:0000313" key="5">
    <source>
        <dbReference type="EMBL" id="MDK2125894.1"/>
    </source>
</evidence>
<protein>
    <submittedName>
        <fullName evidence="5">GFA family protein</fullName>
    </submittedName>
</protein>
<gene>
    <name evidence="5" type="ORF">PZA18_17715</name>
</gene>
<dbReference type="InterPro" id="IPR011057">
    <property type="entry name" value="Mss4-like_sf"/>
</dbReference>
<dbReference type="InterPro" id="IPR006913">
    <property type="entry name" value="CENP-V/GFA"/>
</dbReference>
<dbReference type="InterPro" id="IPR052355">
    <property type="entry name" value="CENP-V-like"/>
</dbReference>
<comment type="similarity">
    <text evidence="1">Belongs to the Gfa family.</text>
</comment>
<evidence type="ECO:0000256" key="1">
    <source>
        <dbReference type="ARBA" id="ARBA00005495"/>
    </source>
</evidence>
<keyword evidence="3" id="KW-0862">Zinc</keyword>
<evidence type="ECO:0000313" key="6">
    <source>
        <dbReference type="Proteomes" id="UP001172778"/>
    </source>
</evidence>
<proteinExistence type="inferred from homology"/>
<dbReference type="Gene3D" id="2.170.150.70">
    <property type="match status" value="1"/>
</dbReference>
<dbReference type="SUPFAM" id="SSF51316">
    <property type="entry name" value="Mss4-like"/>
    <property type="match status" value="1"/>
</dbReference>
<dbReference type="EMBL" id="JARRAF010000026">
    <property type="protein sequence ID" value="MDK2125894.1"/>
    <property type="molecule type" value="Genomic_DNA"/>
</dbReference>
<dbReference type="PANTHER" id="PTHR28620">
    <property type="entry name" value="CENTROMERE PROTEIN V"/>
    <property type="match status" value="1"/>
</dbReference>
<comment type="caution">
    <text evidence="5">The sequence shown here is derived from an EMBL/GenBank/DDBJ whole genome shotgun (WGS) entry which is preliminary data.</text>
</comment>
<name>A0ABT7E0W3_9NEIS</name>
<organism evidence="5 6">
    <name type="scientific">Parachitinimonas caeni</name>
    <dbReference type="NCBI Taxonomy" id="3031301"/>
    <lineage>
        <taxon>Bacteria</taxon>
        <taxon>Pseudomonadati</taxon>
        <taxon>Pseudomonadota</taxon>
        <taxon>Betaproteobacteria</taxon>
        <taxon>Neisseriales</taxon>
        <taxon>Chitinibacteraceae</taxon>
        <taxon>Parachitinimonas</taxon>
    </lineage>
</organism>
<evidence type="ECO:0000256" key="3">
    <source>
        <dbReference type="ARBA" id="ARBA00022833"/>
    </source>
</evidence>
<keyword evidence="2" id="KW-0479">Metal-binding</keyword>